<sequence>MNIREATIQDAQGIGKVHVDSWRTTYKDIIPDHFLNNLSYEQRTELAKRNITKKDNHMLVVENEFGEIVGFADASTRESNVVPYSSDLTSIYLLEEYQGKGIGKQLLKELFIYFNKKGYQSIFVEVLAENKTRNFYEYYGAEYVKTVQITIGGKVLEEFVYVWNDMDKVLEKLE</sequence>
<proteinExistence type="predicted"/>
<evidence type="ECO:0000313" key="5">
    <source>
        <dbReference type="Proteomes" id="UP001558534"/>
    </source>
</evidence>
<evidence type="ECO:0000256" key="1">
    <source>
        <dbReference type="ARBA" id="ARBA00022679"/>
    </source>
</evidence>
<keyword evidence="1" id="KW-0808">Transferase</keyword>
<dbReference type="CDD" id="cd04301">
    <property type="entry name" value="NAT_SF"/>
    <property type="match status" value="1"/>
</dbReference>
<keyword evidence="2" id="KW-0012">Acyltransferase</keyword>
<evidence type="ECO:0000313" key="4">
    <source>
        <dbReference type="EMBL" id="MEX3743694.1"/>
    </source>
</evidence>
<gene>
    <name evidence="4" type="ORF">AB1300_00950</name>
</gene>
<accession>A0ABV3VSQ3</accession>
<feature type="domain" description="N-acetyltransferase" evidence="3">
    <location>
        <begin position="1"/>
        <end position="167"/>
    </location>
</feature>
<dbReference type="EMBL" id="JBFRHK010000001">
    <property type="protein sequence ID" value="MEX3743694.1"/>
    <property type="molecule type" value="Genomic_DNA"/>
</dbReference>
<protein>
    <submittedName>
        <fullName evidence="4">N-acetyltransferase family protein</fullName>
    </submittedName>
</protein>
<organism evidence="4 5">
    <name type="scientific">Lysinibacillus xylanilyticus</name>
    <dbReference type="NCBI Taxonomy" id="582475"/>
    <lineage>
        <taxon>Bacteria</taxon>
        <taxon>Bacillati</taxon>
        <taxon>Bacillota</taxon>
        <taxon>Bacilli</taxon>
        <taxon>Bacillales</taxon>
        <taxon>Bacillaceae</taxon>
        <taxon>Lysinibacillus</taxon>
    </lineage>
</organism>
<dbReference type="InterPro" id="IPR000182">
    <property type="entry name" value="GNAT_dom"/>
</dbReference>
<dbReference type="Proteomes" id="UP001558534">
    <property type="component" value="Unassembled WGS sequence"/>
</dbReference>
<dbReference type="SUPFAM" id="SSF55729">
    <property type="entry name" value="Acyl-CoA N-acyltransferases (Nat)"/>
    <property type="match status" value="1"/>
</dbReference>
<keyword evidence="5" id="KW-1185">Reference proteome</keyword>
<dbReference type="PROSITE" id="PS51186">
    <property type="entry name" value="GNAT"/>
    <property type="match status" value="1"/>
</dbReference>
<dbReference type="InterPro" id="IPR016181">
    <property type="entry name" value="Acyl_CoA_acyltransferase"/>
</dbReference>
<evidence type="ECO:0000256" key="2">
    <source>
        <dbReference type="ARBA" id="ARBA00023315"/>
    </source>
</evidence>
<name>A0ABV3VSQ3_9BACI</name>
<dbReference type="RefSeq" id="WP_368634731.1">
    <property type="nucleotide sequence ID" value="NZ_JBFRHK010000001.1"/>
</dbReference>
<dbReference type="PANTHER" id="PTHR43420">
    <property type="entry name" value="ACETYLTRANSFERASE"/>
    <property type="match status" value="1"/>
</dbReference>
<dbReference type="InterPro" id="IPR050680">
    <property type="entry name" value="YpeA/RimI_acetyltransf"/>
</dbReference>
<comment type="caution">
    <text evidence="4">The sequence shown here is derived from an EMBL/GenBank/DDBJ whole genome shotgun (WGS) entry which is preliminary data.</text>
</comment>
<reference evidence="4 5" key="1">
    <citation type="submission" date="2024-07" db="EMBL/GenBank/DDBJ databases">
        <title>Characterization of a bacterium isolated from hydrolysated instant sea cucumber by whole-genome sequencing and metabolomics.</title>
        <authorList>
            <person name="Luo X."/>
            <person name="Zhang Z."/>
            <person name="Zheng Z."/>
            <person name="Zhang W."/>
            <person name="Ming T."/>
            <person name="Jiao L."/>
            <person name="Su X."/>
            <person name="Kong F."/>
            <person name="Xu J."/>
        </authorList>
    </citation>
    <scope>NUCLEOTIDE SEQUENCE [LARGE SCALE GENOMIC DNA]</scope>
    <source>
        <strain evidence="4 5">XL-2024</strain>
    </source>
</reference>
<dbReference type="Pfam" id="PF00583">
    <property type="entry name" value="Acetyltransf_1"/>
    <property type="match status" value="1"/>
</dbReference>
<evidence type="ECO:0000259" key="3">
    <source>
        <dbReference type="PROSITE" id="PS51186"/>
    </source>
</evidence>
<dbReference type="Gene3D" id="3.40.630.30">
    <property type="match status" value="1"/>
</dbReference>